<dbReference type="GO" id="GO:0005634">
    <property type="term" value="C:nucleus"/>
    <property type="evidence" value="ECO:0007669"/>
    <property type="project" value="UniProtKB-SubCell"/>
</dbReference>
<dbReference type="GO" id="GO:0007626">
    <property type="term" value="P:locomotory behavior"/>
    <property type="evidence" value="ECO:0007669"/>
    <property type="project" value="Ensembl"/>
</dbReference>
<dbReference type="InterPro" id="IPR001356">
    <property type="entry name" value="HD"/>
</dbReference>
<dbReference type="GO" id="GO:0042755">
    <property type="term" value="P:eating behavior"/>
    <property type="evidence" value="ECO:0007669"/>
    <property type="project" value="Ensembl"/>
</dbReference>
<evidence type="ECO:0000313" key="14">
    <source>
        <dbReference type="Ensembl" id="ENSNNAP00000016893.1"/>
    </source>
</evidence>
<dbReference type="PROSITE" id="PS00027">
    <property type="entry name" value="HOMEOBOX_1"/>
    <property type="match status" value="1"/>
</dbReference>
<accession>A0A8C6XPH2</accession>
<evidence type="ECO:0000256" key="10">
    <source>
        <dbReference type="PROSITE-ProRule" id="PRU00108"/>
    </source>
</evidence>
<dbReference type="InterPro" id="IPR009057">
    <property type="entry name" value="Homeodomain-like_sf"/>
</dbReference>
<dbReference type="GeneTree" id="ENSGT00940000161473"/>
<dbReference type="InterPro" id="IPR020479">
    <property type="entry name" value="HD_metazoa"/>
</dbReference>
<evidence type="ECO:0000256" key="4">
    <source>
        <dbReference type="ARBA" id="ARBA00023125"/>
    </source>
</evidence>
<dbReference type="Pfam" id="PF00046">
    <property type="entry name" value="Homeodomain"/>
    <property type="match status" value="1"/>
</dbReference>
<dbReference type="OMA" id="DLPGKHC"/>
<dbReference type="OrthoDB" id="6159439at2759"/>
<protein>
    <recommendedName>
        <fullName evidence="9">Brain-specific homeobox protein homolog</fullName>
    </recommendedName>
</protein>
<dbReference type="Gene3D" id="1.10.10.60">
    <property type="entry name" value="Homeodomain-like"/>
    <property type="match status" value="1"/>
</dbReference>
<dbReference type="PROSITE" id="PS50071">
    <property type="entry name" value="HOMEOBOX_2"/>
    <property type="match status" value="1"/>
</dbReference>
<keyword evidence="8 10" id="KW-0539">Nucleus</keyword>
<evidence type="ECO:0000256" key="3">
    <source>
        <dbReference type="ARBA" id="ARBA00023015"/>
    </source>
</evidence>
<keyword evidence="6" id="KW-0010">Activator</keyword>
<feature type="compositionally biased region" description="Acidic residues" evidence="12">
    <location>
        <begin position="216"/>
        <end position="226"/>
    </location>
</feature>
<feature type="compositionally biased region" description="Basic residues" evidence="12">
    <location>
        <begin position="158"/>
        <end position="167"/>
    </location>
</feature>
<evidence type="ECO:0000256" key="1">
    <source>
        <dbReference type="ARBA" id="ARBA00004123"/>
    </source>
</evidence>
<feature type="region of interest" description="Disordered" evidence="12">
    <location>
        <begin position="158"/>
        <end position="237"/>
    </location>
</feature>
<feature type="domain" description="Homeobox" evidence="13">
    <location>
        <begin position="105"/>
        <end position="165"/>
    </location>
</feature>
<keyword evidence="15" id="KW-1185">Reference proteome</keyword>
<dbReference type="SUPFAM" id="SSF46689">
    <property type="entry name" value="Homeodomain-like"/>
    <property type="match status" value="1"/>
</dbReference>
<keyword evidence="3" id="KW-0805">Transcription regulation</keyword>
<evidence type="ECO:0000256" key="12">
    <source>
        <dbReference type="SAM" id="MobiDB-lite"/>
    </source>
</evidence>
<dbReference type="InterPro" id="IPR050848">
    <property type="entry name" value="Homeobox_TF"/>
</dbReference>
<dbReference type="FunFam" id="1.10.10.60:FF:000173">
    <property type="entry name" value="brain-specific homeobox protein homolog"/>
    <property type="match status" value="1"/>
</dbReference>
<evidence type="ECO:0000259" key="13">
    <source>
        <dbReference type="PROSITE" id="PS50071"/>
    </source>
</evidence>
<dbReference type="Ensembl" id="ENSNNAT00000017729.1">
    <property type="protein sequence ID" value="ENSNNAP00000016893.1"/>
    <property type="gene ID" value="ENSNNAG00000011343.1"/>
</dbReference>
<feature type="compositionally biased region" description="Acidic residues" evidence="12">
    <location>
        <begin position="179"/>
        <end position="190"/>
    </location>
</feature>
<evidence type="ECO:0000256" key="5">
    <source>
        <dbReference type="ARBA" id="ARBA00023155"/>
    </source>
</evidence>
<gene>
    <name evidence="14" type="primary">BSX</name>
</gene>
<name>A0A8C6XPH2_NAJNA</name>
<reference evidence="14" key="1">
    <citation type="submission" date="2025-08" db="UniProtKB">
        <authorList>
            <consortium name="Ensembl"/>
        </authorList>
    </citation>
    <scope>IDENTIFICATION</scope>
</reference>
<proteinExistence type="inferred from homology"/>
<evidence type="ECO:0000256" key="8">
    <source>
        <dbReference type="ARBA" id="ARBA00023242"/>
    </source>
</evidence>
<evidence type="ECO:0000256" key="11">
    <source>
        <dbReference type="RuleBase" id="RU000682"/>
    </source>
</evidence>
<dbReference type="CDD" id="cd00086">
    <property type="entry name" value="homeodomain"/>
    <property type="match status" value="1"/>
</dbReference>
<keyword evidence="5 10" id="KW-0371">Homeobox</keyword>
<comment type="subcellular location">
    <subcellularLocation>
        <location evidence="1 10 11">Nucleus</location>
    </subcellularLocation>
</comment>
<reference evidence="14" key="2">
    <citation type="submission" date="2025-09" db="UniProtKB">
        <authorList>
            <consortium name="Ensembl"/>
        </authorList>
    </citation>
    <scope>IDENTIFICATION</scope>
</reference>
<dbReference type="GO" id="GO:0045944">
    <property type="term" value="P:positive regulation of transcription by RNA polymerase II"/>
    <property type="evidence" value="ECO:0007669"/>
    <property type="project" value="Ensembl"/>
</dbReference>
<dbReference type="PANTHER" id="PTHR24333:SF16">
    <property type="entry name" value="BRAIN-SPECIFIC HOMEOBOX"/>
    <property type="match status" value="1"/>
</dbReference>
<evidence type="ECO:0000256" key="9">
    <source>
        <dbReference type="ARBA" id="ARBA00073831"/>
    </source>
</evidence>
<evidence type="ECO:0000256" key="7">
    <source>
        <dbReference type="ARBA" id="ARBA00023163"/>
    </source>
</evidence>
<sequence>MNLNFTSPAVAPRPTSFFIEDILLHKPKPMRDGGPEPFHGALASRVPLLDYGYSLMPPPAILAPHPHHPLHKPDHHHPYFLTTSGMPMPALFQPHPHAELPGKHCRRRKARTVFSDSQLSGLEKRFEIQRYLSTPERVELATALSLSETQVKTWFQNRRMKHKKQLRKSQDDAKAAGPEGEDLAPGDPELDPPGQASVASTSEARPSGPAPAFLPEDPEDEVDIIEGGDLCGPQHLI</sequence>
<dbReference type="InterPro" id="IPR017970">
    <property type="entry name" value="Homeobox_CS"/>
</dbReference>
<evidence type="ECO:0000256" key="2">
    <source>
        <dbReference type="ARBA" id="ARBA00007916"/>
    </source>
</evidence>
<evidence type="ECO:0000313" key="15">
    <source>
        <dbReference type="Proteomes" id="UP000694559"/>
    </source>
</evidence>
<dbReference type="GO" id="GO:0000981">
    <property type="term" value="F:DNA-binding transcription factor activity, RNA polymerase II-specific"/>
    <property type="evidence" value="ECO:0007669"/>
    <property type="project" value="InterPro"/>
</dbReference>
<dbReference type="GO" id="GO:1990837">
    <property type="term" value="F:sequence-specific double-stranded DNA binding"/>
    <property type="evidence" value="ECO:0007669"/>
    <property type="project" value="Ensembl"/>
</dbReference>
<organism evidence="14 15">
    <name type="scientific">Naja naja</name>
    <name type="common">Indian cobra</name>
    <dbReference type="NCBI Taxonomy" id="35670"/>
    <lineage>
        <taxon>Eukaryota</taxon>
        <taxon>Metazoa</taxon>
        <taxon>Chordata</taxon>
        <taxon>Craniata</taxon>
        <taxon>Vertebrata</taxon>
        <taxon>Euteleostomi</taxon>
        <taxon>Lepidosauria</taxon>
        <taxon>Squamata</taxon>
        <taxon>Bifurcata</taxon>
        <taxon>Unidentata</taxon>
        <taxon>Episquamata</taxon>
        <taxon>Toxicofera</taxon>
        <taxon>Serpentes</taxon>
        <taxon>Colubroidea</taxon>
        <taxon>Elapidae</taxon>
        <taxon>Elapinae</taxon>
        <taxon>Naja</taxon>
    </lineage>
</organism>
<dbReference type="SMART" id="SM00389">
    <property type="entry name" value="HOX"/>
    <property type="match status" value="1"/>
</dbReference>
<dbReference type="PANTHER" id="PTHR24333">
    <property type="entry name" value="HOMEO BOX HB9 LIKE A-RELATED"/>
    <property type="match status" value="1"/>
</dbReference>
<dbReference type="AlphaFoldDB" id="A0A8C6XPH2"/>
<evidence type="ECO:0000256" key="6">
    <source>
        <dbReference type="ARBA" id="ARBA00023159"/>
    </source>
</evidence>
<dbReference type="PRINTS" id="PR00024">
    <property type="entry name" value="HOMEOBOX"/>
</dbReference>
<dbReference type="Proteomes" id="UP000694559">
    <property type="component" value="Unplaced"/>
</dbReference>
<feature type="DNA-binding region" description="Homeobox" evidence="10">
    <location>
        <begin position="107"/>
        <end position="166"/>
    </location>
</feature>
<dbReference type="GO" id="GO:0005667">
    <property type="term" value="C:transcription regulator complex"/>
    <property type="evidence" value="ECO:0007669"/>
    <property type="project" value="Ensembl"/>
</dbReference>
<keyword evidence="4 10" id="KW-0238">DNA-binding</keyword>
<comment type="similarity">
    <text evidence="2">Belongs to the distal-less homeobox family.</text>
</comment>
<keyword evidence="7" id="KW-0804">Transcription</keyword>